<dbReference type="InterPro" id="IPR005531">
    <property type="entry name" value="Asp23"/>
</dbReference>
<evidence type="ECO:0000313" key="3">
    <source>
        <dbReference type="Proteomes" id="UP000526501"/>
    </source>
</evidence>
<dbReference type="AlphaFoldDB" id="A0A7X1E813"/>
<evidence type="ECO:0000256" key="1">
    <source>
        <dbReference type="ARBA" id="ARBA00005721"/>
    </source>
</evidence>
<evidence type="ECO:0000313" key="2">
    <source>
        <dbReference type="EMBL" id="MBC2606335.1"/>
    </source>
</evidence>
<dbReference type="RefSeq" id="WP_185660218.1">
    <property type="nucleotide sequence ID" value="NZ_CAWPOO010000012.1"/>
</dbReference>
<keyword evidence="3" id="KW-1185">Reference proteome</keyword>
<dbReference type="Pfam" id="PF03780">
    <property type="entry name" value="Asp23"/>
    <property type="match status" value="1"/>
</dbReference>
<accession>A0A7X1E813</accession>
<reference evidence="2 3" key="1">
    <citation type="submission" date="2020-07" db="EMBL/GenBank/DDBJ databases">
        <authorList>
            <person name="Feng X."/>
        </authorList>
    </citation>
    <scope>NUCLEOTIDE SEQUENCE [LARGE SCALE GENOMIC DNA]</scope>
    <source>
        <strain evidence="2 3">JCM23202</strain>
    </source>
</reference>
<dbReference type="EMBL" id="JACHVC010000012">
    <property type="protein sequence ID" value="MBC2606335.1"/>
    <property type="molecule type" value="Genomic_DNA"/>
</dbReference>
<proteinExistence type="inferred from homology"/>
<organism evidence="2 3">
    <name type="scientific">Pelagicoccus albus</name>
    <dbReference type="NCBI Taxonomy" id="415222"/>
    <lineage>
        <taxon>Bacteria</taxon>
        <taxon>Pseudomonadati</taxon>
        <taxon>Verrucomicrobiota</taxon>
        <taxon>Opitutia</taxon>
        <taxon>Puniceicoccales</taxon>
        <taxon>Pelagicoccaceae</taxon>
        <taxon>Pelagicoccus</taxon>
    </lineage>
</organism>
<protein>
    <submittedName>
        <fullName evidence="2">Asp23/Gls24 family envelope stress response protein</fullName>
    </submittedName>
</protein>
<comment type="caution">
    <text evidence="2">The sequence shown here is derived from an EMBL/GenBank/DDBJ whole genome shotgun (WGS) entry which is preliminary data.</text>
</comment>
<dbReference type="Proteomes" id="UP000526501">
    <property type="component" value="Unassembled WGS sequence"/>
</dbReference>
<gene>
    <name evidence="2" type="ORF">H5P27_09790</name>
</gene>
<name>A0A7X1E813_9BACT</name>
<comment type="similarity">
    <text evidence="1">Belongs to the asp23 family.</text>
</comment>
<sequence>MDQQESSIEIGDDQDGSLGQIKVNHTVVATIVKMAATSVKGVVGVGGSFIENVSALFSSKDYDKGVRVSEDEVGNYLIELRVHMEYGVELAKTAENLQLVVGKQVTNMTGKTVAAVDVVIEGVKMPEEVEASRKAARDAEKEPLSD</sequence>
<dbReference type="PANTHER" id="PTHR34297">
    <property type="entry name" value="HYPOTHETICAL CYTOSOLIC PROTEIN-RELATED"/>
    <property type="match status" value="1"/>
</dbReference>